<gene>
    <name evidence="2" type="ORF">BON30_04760</name>
</gene>
<comment type="caution">
    <text evidence="2">The sequence shown here is derived from an EMBL/GenBank/DDBJ whole genome shotgun (WGS) entry which is preliminary data.</text>
</comment>
<dbReference type="RefSeq" id="WP_071896603.1">
    <property type="nucleotide sequence ID" value="NZ_MPIN01000001.1"/>
</dbReference>
<evidence type="ECO:0000313" key="3">
    <source>
        <dbReference type="Proteomes" id="UP000182229"/>
    </source>
</evidence>
<organism evidence="2 3">
    <name type="scientific">Cystobacter ferrugineus</name>
    <dbReference type="NCBI Taxonomy" id="83449"/>
    <lineage>
        <taxon>Bacteria</taxon>
        <taxon>Pseudomonadati</taxon>
        <taxon>Myxococcota</taxon>
        <taxon>Myxococcia</taxon>
        <taxon>Myxococcales</taxon>
        <taxon>Cystobacterineae</taxon>
        <taxon>Archangiaceae</taxon>
        <taxon>Cystobacter</taxon>
    </lineage>
</organism>
<dbReference type="EMBL" id="MPIN01000001">
    <property type="protein sequence ID" value="OJH42508.1"/>
    <property type="molecule type" value="Genomic_DNA"/>
</dbReference>
<dbReference type="AlphaFoldDB" id="A0A1L9BK11"/>
<dbReference type="Proteomes" id="UP000182229">
    <property type="component" value="Unassembled WGS sequence"/>
</dbReference>
<feature type="signal peptide" evidence="1">
    <location>
        <begin position="1"/>
        <end position="35"/>
    </location>
</feature>
<accession>A0A1L9BK11</accession>
<dbReference type="STRING" id="83449.BON30_04760"/>
<proteinExistence type="predicted"/>
<name>A0A1L9BK11_9BACT</name>
<reference evidence="2 3" key="2">
    <citation type="submission" date="2016-12" db="EMBL/GenBank/DDBJ databases">
        <title>Draft Genome Sequence of Cystobacter ferrugineus Strain Cbfe23.</title>
        <authorList>
            <person name="Akbar S."/>
            <person name="Dowd S.E."/>
            <person name="Stevens D.C."/>
        </authorList>
    </citation>
    <scope>NUCLEOTIDE SEQUENCE [LARGE SCALE GENOMIC DNA]</scope>
    <source>
        <strain evidence="2 3">Cbfe23</strain>
    </source>
</reference>
<protein>
    <submittedName>
        <fullName evidence="2">Uncharacterized protein</fullName>
    </submittedName>
</protein>
<evidence type="ECO:0000256" key="1">
    <source>
        <dbReference type="SAM" id="SignalP"/>
    </source>
</evidence>
<evidence type="ECO:0000313" key="2">
    <source>
        <dbReference type="EMBL" id="OJH42508.1"/>
    </source>
</evidence>
<keyword evidence="1" id="KW-0732">Signal</keyword>
<sequence length="433" mass="47414">MRHSSILSLVRAESTSTRLLLLGVTLLLTTTTAHAASAPESPDWDRSLPELRLRDVTLSAGSLQEAWQLLNTHHLVRSVLFVKAPAKTTGPFFFNTSHSKVRDVLNALVKAYPDFTWTADPQTGVLWIHPRALGFGELLSERLRIPRDACAVPLQTGVLLPLGAVPGLHIVPARWGSAFTNTFDTAVELPQGDYRLRDLLTLAIKPHPTKTLYIQSVRDHTRLSAVHIGSDKLTRPPEGALLWWWIHFAELGAPTRQELAAGLASSSPAERTASREYLEAIAWQLDLDALVREVPSSQTETLWTSIGVASVLVRHPAATHVASLNQLESLLPDKFSRPLMLLARLERARLAGEKQLPASLSAVKLEGNELEPLLSELLRLAALSSGPARELLEKHRSAWMASPAAKSGSRVARCLGDSARPWSSAVSYERATP</sequence>
<keyword evidence="3" id="KW-1185">Reference proteome</keyword>
<feature type="chain" id="PRO_5012973561" evidence="1">
    <location>
        <begin position="36"/>
        <end position="433"/>
    </location>
</feature>
<reference evidence="3" key="1">
    <citation type="submission" date="2016-11" db="EMBL/GenBank/DDBJ databases">
        <authorList>
            <person name="Shukria A."/>
            <person name="Stevens D.C."/>
        </authorList>
    </citation>
    <scope>NUCLEOTIDE SEQUENCE [LARGE SCALE GENOMIC DNA]</scope>
    <source>
        <strain evidence="3">Cbfe23</strain>
    </source>
</reference>